<proteinExistence type="inferred from homology"/>
<evidence type="ECO:0000256" key="1">
    <source>
        <dbReference type="ARBA" id="ARBA00004651"/>
    </source>
</evidence>
<keyword evidence="4 7" id="KW-0812">Transmembrane</keyword>
<dbReference type="STRING" id="1602171.ST44_12165"/>
<dbReference type="InterPro" id="IPR050833">
    <property type="entry name" value="Poly_Biosynth_Transport"/>
</dbReference>
<name>A0A0D0IT28_9BACT</name>
<feature type="transmembrane region" description="Helical" evidence="7">
    <location>
        <begin position="326"/>
        <end position="345"/>
    </location>
</feature>
<feature type="transmembrane region" description="Helical" evidence="7">
    <location>
        <begin position="176"/>
        <end position="192"/>
    </location>
</feature>
<feature type="transmembrane region" description="Helical" evidence="7">
    <location>
        <begin position="291"/>
        <end position="314"/>
    </location>
</feature>
<keyword evidence="6 7" id="KW-0472">Membrane</keyword>
<evidence type="ECO:0000256" key="4">
    <source>
        <dbReference type="ARBA" id="ARBA00022692"/>
    </source>
</evidence>
<evidence type="ECO:0000256" key="6">
    <source>
        <dbReference type="ARBA" id="ARBA00023136"/>
    </source>
</evidence>
<keyword evidence="9" id="KW-1185">Reference proteome</keyword>
<evidence type="ECO:0000256" key="3">
    <source>
        <dbReference type="ARBA" id="ARBA00022475"/>
    </source>
</evidence>
<dbReference type="CDD" id="cd13127">
    <property type="entry name" value="MATE_tuaB_like"/>
    <property type="match status" value="1"/>
</dbReference>
<organism evidence="8 9">
    <name type="scientific">Prevotella pectinovora</name>
    <dbReference type="NCBI Taxonomy" id="1602169"/>
    <lineage>
        <taxon>Bacteria</taxon>
        <taxon>Pseudomonadati</taxon>
        <taxon>Bacteroidota</taxon>
        <taxon>Bacteroidia</taxon>
        <taxon>Bacteroidales</taxon>
        <taxon>Prevotellaceae</taxon>
        <taxon>Prevotella</taxon>
    </lineage>
</organism>
<protein>
    <submittedName>
        <fullName evidence="8">Lipopolysaccharide biosynthesis protein</fullName>
    </submittedName>
</protein>
<dbReference type="AlphaFoldDB" id="A0A0D0IT28"/>
<dbReference type="Pfam" id="PF13440">
    <property type="entry name" value="Polysacc_synt_3"/>
    <property type="match status" value="1"/>
</dbReference>
<reference evidence="8 9" key="1">
    <citation type="submission" date="2015-01" db="EMBL/GenBank/DDBJ databases">
        <title>Comparative genomics of non-oral Prevotella species.</title>
        <authorList>
            <person name="Accetto T."/>
            <person name="Nograsek B."/>
            <person name="Avgustin G."/>
        </authorList>
    </citation>
    <scope>NUCLEOTIDE SEQUENCE [LARGE SCALE GENOMIC DNA]</scope>
    <source>
        <strain evidence="8 9">P5-119</strain>
    </source>
</reference>
<feature type="transmembrane region" description="Helical" evidence="7">
    <location>
        <begin position="41"/>
        <end position="60"/>
    </location>
</feature>
<evidence type="ECO:0000256" key="5">
    <source>
        <dbReference type="ARBA" id="ARBA00022989"/>
    </source>
</evidence>
<accession>A0A0D0IT28</accession>
<dbReference type="Proteomes" id="UP000032046">
    <property type="component" value="Unassembled WGS sequence"/>
</dbReference>
<feature type="transmembrane region" description="Helical" evidence="7">
    <location>
        <begin position="81"/>
        <end position="107"/>
    </location>
</feature>
<comment type="similarity">
    <text evidence="2">Belongs to the polysaccharide synthase family.</text>
</comment>
<comment type="subcellular location">
    <subcellularLocation>
        <location evidence="1">Cell membrane</location>
        <topology evidence="1">Multi-pass membrane protein</topology>
    </subcellularLocation>
</comment>
<dbReference type="EMBL" id="JXQK01000088">
    <property type="protein sequence ID" value="KIP60089.1"/>
    <property type="molecule type" value="Genomic_DNA"/>
</dbReference>
<feature type="transmembrane region" description="Helical" evidence="7">
    <location>
        <begin position="119"/>
        <end position="138"/>
    </location>
</feature>
<keyword evidence="5 7" id="KW-1133">Transmembrane helix</keyword>
<feature type="transmembrane region" description="Helical" evidence="7">
    <location>
        <begin position="414"/>
        <end position="436"/>
    </location>
</feature>
<feature type="transmembrane region" description="Helical" evidence="7">
    <location>
        <begin position="442"/>
        <end position="460"/>
    </location>
</feature>
<evidence type="ECO:0000313" key="9">
    <source>
        <dbReference type="Proteomes" id="UP000032046"/>
    </source>
</evidence>
<feature type="transmembrane region" description="Helical" evidence="7">
    <location>
        <begin position="381"/>
        <end position="402"/>
    </location>
</feature>
<evidence type="ECO:0000313" key="8">
    <source>
        <dbReference type="EMBL" id="KIP60089.1"/>
    </source>
</evidence>
<evidence type="ECO:0000256" key="2">
    <source>
        <dbReference type="ARBA" id="ARBA00007430"/>
    </source>
</evidence>
<gene>
    <name evidence="8" type="ORF">ST44_12165</name>
</gene>
<dbReference type="PANTHER" id="PTHR30250:SF10">
    <property type="entry name" value="LIPOPOLYSACCHARIDE BIOSYNTHESIS PROTEIN WZXC"/>
    <property type="match status" value="1"/>
</dbReference>
<sequence>MTESLKEKTAKGLFWGAVNSGTIQMLNLVFGIVLAKQLSPGDYGVVGVLTIFTLIAGNLQSSGFTQGLTNIKNPTANDYNAVFWFNIIASSILYVILFFSAPLIAWYFHSPVLTKLSRFVFLAFFLSSFGIAHHAYMFKNIMAKERTMTGLIALSLSGICGVVMACNGMAYWSLAWQSVLFVFIQNICRYYYTFRKWHPTFHIDFSPIRRMFSFSVKILITSIVNTINGNVLTFIIGHKFPMAAVGNFTQANKWNTMAYSTISGTIDQVAQPVLAQIADDSEREKRVFRKLMRFTAFLSFPAMFGLSLVSNEFILLTIGEKWTDCIPLLQVLCVGGAFFSFNTMYQQLAISGGRSDIYMWCNIAQILMQILLILLTCSYGIYVMVVAYTIFTVLWLAVWQWQAHRLIGIRIAEVLADTMPFMLSAAAVMAVTHFATRAIPNLALLLLSRIIIASLLYLAIMKIAKVEILNECLRFVRKKK</sequence>
<keyword evidence="3" id="KW-1003">Cell membrane</keyword>
<dbReference type="GO" id="GO:0005886">
    <property type="term" value="C:plasma membrane"/>
    <property type="evidence" value="ECO:0007669"/>
    <property type="project" value="UniProtKB-SubCell"/>
</dbReference>
<dbReference type="RefSeq" id="WP_042520155.1">
    <property type="nucleotide sequence ID" value="NZ_JXQK01000088.1"/>
</dbReference>
<feature type="transmembrane region" description="Helical" evidence="7">
    <location>
        <begin position="12"/>
        <end position="35"/>
    </location>
</feature>
<comment type="caution">
    <text evidence="8">The sequence shown here is derived from an EMBL/GenBank/DDBJ whole genome shotgun (WGS) entry which is preliminary data.</text>
</comment>
<evidence type="ECO:0000256" key="7">
    <source>
        <dbReference type="SAM" id="Phobius"/>
    </source>
</evidence>
<feature type="transmembrane region" description="Helical" evidence="7">
    <location>
        <begin position="150"/>
        <end position="170"/>
    </location>
</feature>
<dbReference type="PANTHER" id="PTHR30250">
    <property type="entry name" value="PST FAMILY PREDICTED COLANIC ACID TRANSPORTER"/>
    <property type="match status" value="1"/>
</dbReference>